<evidence type="ECO:0000313" key="8">
    <source>
        <dbReference type="Proteomes" id="UP000005446"/>
    </source>
</evidence>
<organism evidence="7 8">
    <name type="scientific">Glarea lozoyensis (strain ATCC 74030 / MF5533)</name>
    <dbReference type="NCBI Taxonomy" id="1104152"/>
    <lineage>
        <taxon>Eukaryota</taxon>
        <taxon>Fungi</taxon>
        <taxon>Dikarya</taxon>
        <taxon>Ascomycota</taxon>
        <taxon>Pezizomycotina</taxon>
        <taxon>Leotiomycetes</taxon>
        <taxon>Helotiales</taxon>
        <taxon>Helotiaceae</taxon>
        <taxon>Glarea</taxon>
    </lineage>
</organism>
<dbReference type="AlphaFoldDB" id="H0ENM4"/>
<dbReference type="OrthoDB" id="3552444at2759"/>
<feature type="transmembrane region" description="Helical" evidence="6">
    <location>
        <begin position="50"/>
        <end position="67"/>
    </location>
</feature>
<feature type="transmembrane region" description="Helical" evidence="6">
    <location>
        <begin position="87"/>
        <end position="106"/>
    </location>
</feature>
<feature type="transmembrane region" description="Helical" evidence="6">
    <location>
        <begin position="25"/>
        <end position="44"/>
    </location>
</feature>
<protein>
    <submittedName>
        <fullName evidence="7">Putative Uncharacterized MFS-type transporter C3E7.06c</fullName>
    </submittedName>
</protein>
<dbReference type="SUPFAM" id="SSF103473">
    <property type="entry name" value="MFS general substrate transporter"/>
    <property type="match status" value="1"/>
</dbReference>
<dbReference type="HOGENOM" id="CLU_987120_0_0_1"/>
<gene>
    <name evidence="7" type="ORF">M7I_4233</name>
</gene>
<evidence type="ECO:0000313" key="7">
    <source>
        <dbReference type="EMBL" id="EHK99906.1"/>
    </source>
</evidence>
<evidence type="ECO:0000256" key="3">
    <source>
        <dbReference type="ARBA" id="ARBA00022692"/>
    </source>
</evidence>
<keyword evidence="8" id="KW-1185">Reference proteome</keyword>
<dbReference type="GO" id="GO:0022857">
    <property type="term" value="F:transmembrane transporter activity"/>
    <property type="evidence" value="ECO:0007669"/>
    <property type="project" value="TreeGrafter"/>
</dbReference>
<name>H0ENM4_GLAL7</name>
<dbReference type="GO" id="GO:0012505">
    <property type="term" value="C:endomembrane system"/>
    <property type="evidence" value="ECO:0007669"/>
    <property type="project" value="UniProtKB-SubCell"/>
</dbReference>
<dbReference type="GO" id="GO:0005886">
    <property type="term" value="C:plasma membrane"/>
    <property type="evidence" value="ECO:0007669"/>
    <property type="project" value="TreeGrafter"/>
</dbReference>
<dbReference type="PANTHER" id="PTHR23501">
    <property type="entry name" value="MAJOR FACILITATOR SUPERFAMILY"/>
    <property type="match status" value="1"/>
</dbReference>
<sequence>MACAGLSGDGVCLWSLAQVYGHRNAILFAATAMCIGLFLCQSTHTPRTFGIESSFMAIALVFVYLTLKLPESRPNTSNRSAKKIEYLSSSLLLLSVAVPLFALNLGGEVFKWGHPVVITMFCLSPFLVALFYYADTRLASTPIVPKRFVQDRNIAIALACTLPMKFVFDQLRFSFGTYLQARSFGKDSSFDDWALTCVYLGRALGTIGYQPLLYAFFGLSQAVSGDLGIAISLAAEDTLPRGSELHQRAACQSPDHSSKRLNIIDRDCVRDILLGAHDHLAK</sequence>
<evidence type="ECO:0000256" key="5">
    <source>
        <dbReference type="ARBA" id="ARBA00023136"/>
    </source>
</evidence>
<dbReference type="EMBL" id="AGUE01000104">
    <property type="protein sequence ID" value="EHK99906.1"/>
    <property type="molecule type" value="Genomic_DNA"/>
</dbReference>
<comment type="subcellular location">
    <subcellularLocation>
        <location evidence="1">Endomembrane system</location>
        <topology evidence="1">Multi-pass membrane protein</topology>
    </subcellularLocation>
</comment>
<evidence type="ECO:0000256" key="4">
    <source>
        <dbReference type="ARBA" id="ARBA00022989"/>
    </source>
</evidence>
<keyword evidence="3 6" id="KW-0812">Transmembrane</keyword>
<evidence type="ECO:0000256" key="6">
    <source>
        <dbReference type="SAM" id="Phobius"/>
    </source>
</evidence>
<accession>H0ENM4</accession>
<evidence type="ECO:0000256" key="2">
    <source>
        <dbReference type="ARBA" id="ARBA00022448"/>
    </source>
</evidence>
<dbReference type="InParanoid" id="H0ENM4"/>
<keyword evidence="2" id="KW-0813">Transport</keyword>
<proteinExistence type="predicted"/>
<dbReference type="Proteomes" id="UP000005446">
    <property type="component" value="Unassembled WGS sequence"/>
</dbReference>
<dbReference type="InterPro" id="IPR036259">
    <property type="entry name" value="MFS_trans_sf"/>
</dbReference>
<reference evidence="7 8" key="1">
    <citation type="journal article" date="2012" name="Eukaryot. Cell">
        <title>Genome sequence of the fungus Glarea lozoyensis: the first genome sequence of a species from the Helotiaceae family.</title>
        <authorList>
            <person name="Youssar L."/>
            <person name="Gruening B.A."/>
            <person name="Erxleben A."/>
            <person name="Guenther S."/>
            <person name="Huettel W."/>
        </authorList>
    </citation>
    <scope>NUCLEOTIDE SEQUENCE [LARGE SCALE GENOMIC DNA]</scope>
    <source>
        <strain evidence="8">ATCC 74030 / MF5533</strain>
    </source>
</reference>
<evidence type="ECO:0000256" key="1">
    <source>
        <dbReference type="ARBA" id="ARBA00004127"/>
    </source>
</evidence>
<keyword evidence="5 6" id="KW-0472">Membrane</keyword>
<keyword evidence="4 6" id="KW-1133">Transmembrane helix</keyword>
<dbReference type="PANTHER" id="PTHR23501:SF191">
    <property type="entry name" value="VACUOLAR BASIC AMINO ACID TRANSPORTER 4"/>
    <property type="match status" value="1"/>
</dbReference>
<comment type="caution">
    <text evidence="7">The sequence shown here is derived from an EMBL/GenBank/DDBJ whole genome shotgun (WGS) entry which is preliminary data.</text>
</comment>
<feature type="transmembrane region" description="Helical" evidence="6">
    <location>
        <begin position="112"/>
        <end position="133"/>
    </location>
</feature>